<dbReference type="OrthoDB" id="9810005at2"/>
<dbReference type="EMBL" id="CP012288">
    <property type="protein sequence ID" value="AMV66797.1"/>
    <property type="molecule type" value="Genomic_DNA"/>
</dbReference>
<organism evidence="4 7">
    <name type="scientific">Pediococcus damnosus</name>
    <dbReference type="NCBI Taxonomy" id="51663"/>
    <lineage>
        <taxon>Bacteria</taxon>
        <taxon>Bacillati</taxon>
        <taxon>Bacillota</taxon>
        <taxon>Bacilli</taxon>
        <taxon>Lactobacillales</taxon>
        <taxon>Lactobacillaceae</taxon>
        <taxon>Pediococcus</taxon>
    </lineage>
</organism>
<dbReference type="AlphaFoldDB" id="A0A0R2HTP6"/>
<dbReference type="Proteomes" id="UP000076244">
    <property type="component" value="Chromosome"/>
</dbReference>
<dbReference type="CDD" id="cd01310">
    <property type="entry name" value="TatD_DNAse"/>
    <property type="match status" value="1"/>
</dbReference>
<feature type="binding site" evidence="3">
    <location>
        <position position="7"/>
    </location>
    <ligand>
        <name>a divalent metal cation</name>
        <dbReference type="ChEBI" id="CHEBI:60240"/>
        <label>1</label>
    </ligand>
</feature>
<feature type="binding site" evidence="3">
    <location>
        <position position="129"/>
    </location>
    <ligand>
        <name>a divalent metal cation</name>
        <dbReference type="ChEBI" id="CHEBI:60240"/>
        <label>2</label>
    </ligand>
</feature>
<dbReference type="PANTHER" id="PTHR46124:SF2">
    <property type="entry name" value="D-AMINOACYL-TRNA DEACYLASE"/>
    <property type="match status" value="1"/>
</dbReference>
<dbReference type="FunFam" id="3.20.20.140:FF:000005">
    <property type="entry name" value="TatD family hydrolase"/>
    <property type="match status" value="1"/>
</dbReference>
<evidence type="ECO:0000313" key="6">
    <source>
        <dbReference type="Proteomes" id="UP000076244"/>
    </source>
</evidence>
<evidence type="ECO:0000313" key="7">
    <source>
        <dbReference type="Proteomes" id="UP000076405"/>
    </source>
</evidence>
<reference evidence="6 7" key="1">
    <citation type="journal article" date="2016" name="PLoS ONE">
        <title>The Identification of Novel Diagnostic Marker Genes for the Detection of Beer Spoiling Pediococcus damnosus Strains Using the BlAst Diagnostic Gene findEr.</title>
        <authorList>
            <person name="Behr J."/>
            <person name="Geissler A.J."/>
            <person name="Schmid J."/>
            <person name="Zehe A."/>
            <person name="Vogel R.F."/>
        </authorList>
    </citation>
    <scope>NUCLEOTIDE SEQUENCE [LARGE SCALE GENOMIC DNA]</scope>
    <source>
        <strain evidence="4 7">TMW 2.1533</strain>
        <strain evidence="5 6">TMW 2.1535</strain>
    </source>
</reference>
<keyword evidence="6" id="KW-1185">Reference proteome</keyword>
<dbReference type="InterPro" id="IPR015991">
    <property type="entry name" value="TatD/YcfH-like"/>
</dbReference>
<protein>
    <submittedName>
        <fullName evidence="4">Deoxyribonuclease YcfH</fullName>
    </submittedName>
</protein>
<keyword evidence="1 3" id="KW-0479">Metal-binding</keyword>
<dbReference type="InterPro" id="IPR032466">
    <property type="entry name" value="Metal_Hydrolase"/>
</dbReference>
<dbReference type="SUPFAM" id="SSF51556">
    <property type="entry name" value="Metallo-dependent hydrolases"/>
    <property type="match status" value="1"/>
</dbReference>
<feature type="binding site" evidence="3">
    <location>
        <position position="204"/>
    </location>
    <ligand>
        <name>a divalent metal cation</name>
        <dbReference type="ChEBI" id="CHEBI:60240"/>
        <label>1</label>
    </ligand>
</feature>
<dbReference type="RefSeq" id="WP_056986091.1">
    <property type="nucleotide sequence ID" value="NZ_BAAAXI010000181.1"/>
</dbReference>
<evidence type="ECO:0000313" key="5">
    <source>
        <dbReference type="EMBL" id="AMV66797.1"/>
    </source>
</evidence>
<dbReference type="NCBIfam" id="TIGR00010">
    <property type="entry name" value="YchF/TatD family DNA exonuclease"/>
    <property type="match status" value="1"/>
</dbReference>
<evidence type="ECO:0000313" key="4">
    <source>
        <dbReference type="EMBL" id="AMV63305.1"/>
    </source>
</evidence>
<dbReference type="InterPro" id="IPR018228">
    <property type="entry name" value="DNase_TatD-rel_CS"/>
</dbReference>
<sequence length="261" mass="29308">MQLFDSHTHLNDAAFLGQEASYVEHAHKLGVQKMAMVGSNAQLNADAIMLAHKYAGLYAVVGWHPEDSKDFHEPQAEILKEQLNDPKVVALGEIGLDYYETKSPRKIQRRVFEEQLAIASELNVPVAIHNRDAFEDTYAVLKNAHVENFGGVMHSFNGSPEWLEKFLNLGMHISYSGVASFKSAKDVHASVQSTPLNRIMAETDAPYLAPMPFRGKQNEPAYTLYVVEALARLRDEDPNVIGKATYENAKEFYRITDDEKN</sequence>
<feature type="binding site" evidence="3">
    <location>
        <position position="154"/>
    </location>
    <ligand>
        <name>a divalent metal cation</name>
        <dbReference type="ChEBI" id="CHEBI:60240"/>
        <label>2</label>
    </ligand>
</feature>
<dbReference type="KEGG" id="pdm:ADU72_0852"/>
<accession>A0A0R2HTP6</accession>
<evidence type="ECO:0000256" key="3">
    <source>
        <dbReference type="PIRSR" id="PIRSR005902-1"/>
    </source>
</evidence>
<dbReference type="PIRSF" id="PIRSF005902">
    <property type="entry name" value="DNase_TatD"/>
    <property type="match status" value="1"/>
</dbReference>
<dbReference type="PROSITE" id="PS01137">
    <property type="entry name" value="TATD_1"/>
    <property type="match status" value="1"/>
</dbReference>
<dbReference type="GO" id="GO:0046872">
    <property type="term" value="F:metal ion binding"/>
    <property type="evidence" value="ECO:0007669"/>
    <property type="project" value="UniProtKB-KW"/>
</dbReference>
<dbReference type="PROSITE" id="PS01090">
    <property type="entry name" value="TATD_2"/>
    <property type="match status" value="1"/>
</dbReference>
<evidence type="ECO:0000256" key="1">
    <source>
        <dbReference type="ARBA" id="ARBA00022723"/>
    </source>
</evidence>
<feature type="binding site" evidence="3">
    <location>
        <position position="9"/>
    </location>
    <ligand>
        <name>a divalent metal cation</name>
        <dbReference type="ChEBI" id="CHEBI:60240"/>
        <label>1</label>
    </ligand>
</feature>
<dbReference type="GeneID" id="57276874"/>
<dbReference type="GO" id="GO:0016788">
    <property type="term" value="F:hydrolase activity, acting on ester bonds"/>
    <property type="evidence" value="ECO:0007669"/>
    <property type="project" value="InterPro"/>
</dbReference>
<proteinExistence type="predicted"/>
<dbReference type="GO" id="GO:0004536">
    <property type="term" value="F:DNA nuclease activity"/>
    <property type="evidence" value="ECO:0007669"/>
    <property type="project" value="InterPro"/>
</dbReference>
<dbReference type="Proteomes" id="UP000076405">
    <property type="component" value="Chromosome"/>
</dbReference>
<dbReference type="GO" id="GO:0005829">
    <property type="term" value="C:cytosol"/>
    <property type="evidence" value="ECO:0007669"/>
    <property type="project" value="TreeGrafter"/>
</dbReference>
<keyword evidence="2" id="KW-0378">Hydrolase</keyword>
<dbReference type="PANTHER" id="PTHR46124">
    <property type="entry name" value="D-AMINOACYL-TRNA DEACYLASE"/>
    <property type="match status" value="1"/>
</dbReference>
<name>A0A0R2HTP6_9LACO</name>
<gene>
    <name evidence="4" type="ORF">ADU70_1839</name>
    <name evidence="5" type="ORF">ADU72_0852</name>
</gene>
<feature type="binding site" evidence="3">
    <location>
        <position position="93"/>
    </location>
    <ligand>
        <name>a divalent metal cation</name>
        <dbReference type="ChEBI" id="CHEBI:60240"/>
        <label>1</label>
    </ligand>
</feature>
<dbReference type="Gene3D" id="3.20.20.140">
    <property type="entry name" value="Metal-dependent hydrolases"/>
    <property type="match status" value="1"/>
</dbReference>
<dbReference type="EMBL" id="CP012275">
    <property type="protein sequence ID" value="AMV63305.1"/>
    <property type="molecule type" value="Genomic_DNA"/>
</dbReference>
<dbReference type="Pfam" id="PF01026">
    <property type="entry name" value="TatD_DNase"/>
    <property type="match status" value="1"/>
</dbReference>
<evidence type="ECO:0000256" key="2">
    <source>
        <dbReference type="ARBA" id="ARBA00022801"/>
    </source>
</evidence>
<dbReference type="InterPro" id="IPR001130">
    <property type="entry name" value="TatD-like"/>
</dbReference>